<dbReference type="RefSeq" id="WP_055062249.1">
    <property type="nucleotide sequence ID" value="NZ_CVRQ01000025.1"/>
</dbReference>
<sequence>MSKIFSRYEHYKTPFGEMIFDRQTHSLLNKETHEVNSNEIKTSPNDVLFAIFPNQILSHIHLPSWLITVSIISSFILFIVLAVLFPKWIYPFQKKDFWPVIFIELPILIVSILLHELSHAVIATGYGGFVAEIGIRKIKYGFKYYTRVFWGNVPINNKICFLLGGIAMNMWLSSFGCFIVYRYKLVCGFFVYITNVLLVMLNIIPQKKLNSDGYQIVVQLQKYKKNNLNIFRKK</sequence>
<evidence type="ECO:0000313" key="2">
    <source>
        <dbReference type="EMBL" id="CRL40065.1"/>
    </source>
</evidence>
<keyword evidence="1" id="KW-0472">Membrane</keyword>
<feature type="transmembrane region" description="Helical" evidence="1">
    <location>
        <begin position="120"/>
        <end position="138"/>
    </location>
</feature>
<dbReference type="EMBL" id="CVRQ01000025">
    <property type="protein sequence ID" value="CRL40065.1"/>
    <property type="molecule type" value="Genomic_DNA"/>
</dbReference>
<gene>
    <name evidence="2" type="ORF">T1815_22301</name>
</gene>
<evidence type="ECO:0008006" key="4">
    <source>
        <dbReference type="Google" id="ProtNLM"/>
    </source>
</evidence>
<reference evidence="3" key="1">
    <citation type="submission" date="2015-05" db="EMBL/GenBank/DDBJ databases">
        <authorList>
            <consortium name="Pathogen Informatics"/>
        </authorList>
    </citation>
    <scope>NUCLEOTIDE SEQUENCE [LARGE SCALE GENOMIC DNA]</scope>
    <source>
        <strain evidence="3">T1-815</strain>
    </source>
</reference>
<keyword evidence="3" id="KW-1185">Reference proteome</keyword>
<dbReference type="AlphaFoldDB" id="A0A0M6WTB6"/>
<feature type="transmembrane region" description="Helical" evidence="1">
    <location>
        <begin position="189"/>
        <end position="205"/>
    </location>
</feature>
<evidence type="ECO:0000313" key="3">
    <source>
        <dbReference type="Proteomes" id="UP000049472"/>
    </source>
</evidence>
<organism evidence="2 3">
    <name type="scientific">Agathobacter rectalis</name>
    <dbReference type="NCBI Taxonomy" id="39491"/>
    <lineage>
        <taxon>Bacteria</taxon>
        <taxon>Bacillati</taxon>
        <taxon>Bacillota</taxon>
        <taxon>Clostridia</taxon>
        <taxon>Lachnospirales</taxon>
        <taxon>Lachnospiraceae</taxon>
        <taxon>Agathobacter</taxon>
    </lineage>
</organism>
<feature type="transmembrane region" description="Helical" evidence="1">
    <location>
        <begin position="97"/>
        <end position="114"/>
    </location>
</feature>
<dbReference type="Proteomes" id="UP000049472">
    <property type="component" value="Unassembled WGS sequence"/>
</dbReference>
<name>A0A0M6WTB6_9FIRM</name>
<accession>A0A0M6WTB6</accession>
<keyword evidence="1" id="KW-1133">Transmembrane helix</keyword>
<feature type="transmembrane region" description="Helical" evidence="1">
    <location>
        <begin position="159"/>
        <end position="183"/>
    </location>
</feature>
<proteinExistence type="predicted"/>
<feature type="transmembrane region" description="Helical" evidence="1">
    <location>
        <begin position="65"/>
        <end position="85"/>
    </location>
</feature>
<protein>
    <recommendedName>
        <fullName evidence="4">DUF3267 domain-containing protein</fullName>
    </recommendedName>
</protein>
<keyword evidence="1" id="KW-0812">Transmembrane</keyword>
<evidence type="ECO:0000256" key="1">
    <source>
        <dbReference type="SAM" id="Phobius"/>
    </source>
</evidence>